<sequence length="99" mass="11354">MFSTFSVPSVSEGGGSLQFDSFYPKQADQYAFYCIPRRLFTDSNLKELTVEAKILYGLMLDFVSLSLKNMWIDKKRRVYIIFTLKEVMGTLNCGDKKAT</sequence>
<feature type="domain" description="Replication initiator A N-terminal" evidence="1">
    <location>
        <begin position="31"/>
        <end position="98"/>
    </location>
</feature>
<proteinExistence type="predicted"/>
<evidence type="ECO:0000259" key="1">
    <source>
        <dbReference type="Pfam" id="PF06970"/>
    </source>
</evidence>
<dbReference type="InterPro" id="IPR010724">
    <property type="entry name" value="RepA_N"/>
</dbReference>
<name>A0A6L5Y217_9FIRM</name>
<protein>
    <recommendedName>
        <fullName evidence="1">Replication initiator A N-terminal domain-containing protein</fullName>
    </recommendedName>
</protein>
<reference evidence="2 3" key="1">
    <citation type="submission" date="2019-08" db="EMBL/GenBank/DDBJ databases">
        <title>In-depth cultivation of the pig gut microbiome towards novel bacterial diversity and tailored functional studies.</title>
        <authorList>
            <person name="Wylensek D."/>
            <person name="Hitch T.C.A."/>
            <person name="Clavel T."/>
        </authorList>
    </citation>
    <scope>NUCLEOTIDE SEQUENCE [LARGE SCALE GENOMIC DNA]</scope>
    <source>
        <strain evidence="2 3">WCA-693-APC-MOT-I</strain>
    </source>
</reference>
<dbReference type="EMBL" id="VUMT01000053">
    <property type="protein sequence ID" value="MSS65032.1"/>
    <property type="molecule type" value="Genomic_DNA"/>
</dbReference>
<dbReference type="AlphaFoldDB" id="A0A6L5Y217"/>
<dbReference type="Proteomes" id="UP000482209">
    <property type="component" value="Unassembled WGS sequence"/>
</dbReference>
<gene>
    <name evidence="2" type="ORF">FYJ58_14345</name>
</gene>
<organism evidence="2 3">
    <name type="scientific">Velocimicrobium porci</name>
    <dbReference type="NCBI Taxonomy" id="2606634"/>
    <lineage>
        <taxon>Bacteria</taxon>
        <taxon>Bacillati</taxon>
        <taxon>Bacillota</taxon>
        <taxon>Clostridia</taxon>
        <taxon>Lachnospirales</taxon>
        <taxon>Lachnospiraceae</taxon>
        <taxon>Velocimicrobium</taxon>
    </lineage>
</organism>
<dbReference type="Pfam" id="PF06970">
    <property type="entry name" value="RepA_N"/>
    <property type="match status" value="1"/>
</dbReference>
<comment type="caution">
    <text evidence="2">The sequence shown here is derived from an EMBL/GenBank/DDBJ whole genome shotgun (WGS) entry which is preliminary data.</text>
</comment>
<accession>A0A6L5Y217</accession>
<keyword evidence="3" id="KW-1185">Reference proteome</keyword>
<evidence type="ECO:0000313" key="2">
    <source>
        <dbReference type="EMBL" id="MSS65032.1"/>
    </source>
</evidence>
<evidence type="ECO:0000313" key="3">
    <source>
        <dbReference type="Proteomes" id="UP000482209"/>
    </source>
</evidence>